<reference evidence="3 4" key="1">
    <citation type="journal article" date="2014" name="Antonie Van Leeuwenhoek">
        <title>Hyphomonas beringensis sp. nov. and Hyphomonas chukchiensis sp. nov., isolated from surface seawater of the Bering Sea and Chukchi Sea.</title>
        <authorList>
            <person name="Li C."/>
            <person name="Lai Q."/>
            <person name="Li G."/>
            <person name="Dong C."/>
            <person name="Wang J."/>
            <person name="Liao Y."/>
            <person name="Shao Z."/>
        </authorList>
    </citation>
    <scope>NUCLEOTIDE SEQUENCE [LARGE SCALE GENOMIC DNA]</scope>
    <source>
        <strain evidence="3 4">MHS-2</strain>
    </source>
</reference>
<dbReference type="eggNOG" id="COG0438">
    <property type="taxonomic scope" value="Bacteria"/>
</dbReference>
<keyword evidence="3" id="KW-0808">Transferase</keyword>
<feature type="domain" description="Glycosyl transferase family 1" evidence="1">
    <location>
        <begin position="159"/>
        <end position="317"/>
    </location>
</feature>
<dbReference type="Pfam" id="PF00534">
    <property type="entry name" value="Glycos_transf_1"/>
    <property type="match status" value="1"/>
</dbReference>
<dbReference type="PATRIC" id="fig|1280950.3.peg.2362"/>
<dbReference type="SUPFAM" id="SSF53756">
    <property type="entry name" value="UDP-Glycosyltransferase/glycogen phosphorylase"/>
    <property type="match status" value="1"/>
</dbReference>
<dbReference type="PANTHER" id="PTHR12526">
    <property type="entry name" value="GLYCOSYLTRANSFERASE"/>
    <property type="match status" value="1"/>
</dbReference>
<feature type="domain" description="Glycosyltransferase subfamily 4-like N-terminal" evidence="2">
    <location>
        <begin position="13"/>
        <end position="107"/>
    </location>
</feature>
<keyword evidence="4" id="KW-1185">Reference proteome</keyword>
<organism evidence="3 4">
    <name type="scientific">Hyphomonas johnsonii MHS-2</name>
    <dbReference type="NCBI Taxonomy" id="1280950"/>
    <lineage>
        <taxon>Bacteria</taxon>
        <taxon>Pseudomonadati</taxon>
        <taxon>Pseudomonadota</taxon>
        <taxon>Alphaproteobacteria</taxon>
        <taxon>Hyphomonadales</taxon>
        <taxon>Hyphomonadaceae</taxon>
        <taxon>Hyphomonas</taxon>
    </lineage>
</organism>
<dbReference type="STRING" id="1280950.HJO_11782"/>
<gene>
    <name evidence="3" type="ORF">HJO_11782</name>
</gene>
<name>A0A059FMN7_9PROT</name>
<dbReference type="Proteomes" id="UP000025171">
    <property type="component" value="Unassembled WGS sequence"/>
</dbReference>
<accession>A0A059FMN7</accession>
<evidence type="ECO:0000313" key="4">
    <source>
        <dbReference type="Proteomes" id="UP000025171"/>
    </source>
</evidence>
<dbReference type="CDD" id="cd03811">
    <property type="entry name" value="GT4_GT28_WabH-like"/>
    <property type="match status" value="1"/>
</dbReference>
<dbReference type="Pfam" id="PF13439">
    <property type="entry name" value="Glyco_transf_4"/>
    <property type="match status" value="1"/>
</dbReference>
<evidence type="ECO:0000259" key="1">
    <source>
        <dbReference type="Pfam" id="PF00534"/>
    </source>
</evidence>
<dbReference type="InterPro" id="IPR001296">
    <property type="entry name" value="Glyco_trans_1"/>
</dbReference>
<dbReference type="AlphaFoldDB" id="A0A059FMN7"/>
<dbReference type="Gene3D" id="3.40.50.2000">
    <property type="entry name" value="Glycogen Phosphorylase B"/>
    <property type="match status" value="2"/>
</dbReference>
<protein>
    <submittedName>
        <fullName evidence="3">Glycosyl transferase family protein</fullName>
    </submittedName>
</protein>
<dbReference type="GO" id="GO:0016757">
    <property type="term" value="F:glycosyltransferase activity"/>
    <property type="evidence" value="ECO:0007669"/>
    <property type="project" value="InterPro"/>
</dbReference>
<dbReference type="InterPro" id="IPR028098">
    <property type="entry name" value="Glyco_trans_4-like_N"/>
</dbReference>
<dbReference type="EMBL" id="ARYK01000005">
    <property type="protein sequence ID" value="KCZ91796.1"/>
    <property type="molecule type" value="Genomic_DNA"/>
</dbReference>
<sequence length="349" mass="37866">MRAMHVMAGAAEGGAENIMLESVLALAEAGVEQHVVTRPDNAFRVQKFREAGIGVDVAPFNNSWPFPTRRTLAEAIKQFQPDVIEYWMGRAGQFAPKQYRARSIAWYGGYYKLSRFANCEWHVGLTIDLLRHIREQGVSEDRSVIVHTYADFTGEAPASRAALSTPDDAPVALALARLHEKKGLDTLLDATAKIDGLYVWIAGEGPIEAELKAHCARLGLDDRVRFLGWRNDRGALLAACDVVAFPSRYEPFGTVTVDAWAASRPLVAADAVGPAAYVKDGVNGLLVPKNDVDALADALRKVTTDKALAAKLVAGGRASYEAQFTKTVFQRDSLALYEKVAAHAGPFGA</sequence>
<dbReference type="RefSeq" id="WP_035617211.1">
    <property type="nucleotide sequence ID" value="NZ_ARYK01000005.1"/>
</dbReference>
<proteinExistence type="predicted"/>
<dbReference type="OrthoDB" id="529131at2"/>
<evidence type="ECO:0000313" key="3">
    <source>
        <dbReference type="EMBL" id="KCZ91796.1"/>
    </source>
</evidence>
<comment type="caution">
    <text evidence="3">The sequence shown here is derived from an EMBL/GenBank/DDBJ whole genome shotgun (WGS) entry which is preliminary data.</text>
</comment>
<evidence type="ECO:0000259" key="2">
    <source>
        <dbReference type="Pfam" id="PF13439"/>
    </source>
</evidence>